<evidence type="ECO:0000313" key="3">
    <source>
        <dbReference type="Proteomes" id="UP000426246"/>
    </source>
</evidence>
<dbReference type="OrthoDB" id="8613028at2"/>
<accession>A0A6B8RSI5</accession>
<dbReference type="GO" id="GO:0140359">
    <property type="term" value="F:ABC-type transporter activity"/>
    <property type="evidence" value="ECO:0007669"/>
    <property type="project" value="InterPro"/>
</dbReference>
<feature type="transmembrane region" description="Helical" evidence="1">
    <location>
        <begin position="233"/>
        <end position="250"/>
    </location>
</feature>
<keyword evidence="1" id="KW-0472">Membrane</keyword>
<dbReference type="PANTHER" id="PTHR37305">
    <property type="entry name" value="INTEGRAL MEMBRANE PROTEIN-RELATED"/>
    <property type="match status" value="1"/>
</dbReference>
<feature type="transmembrane region" description="Helical" evidence="1">
    <location>
        <begin position="106"/>
        <end position="131"/>
    </location>
</feature>
<feature type="transmembrane region" description="Helical" evidence="1">
    <location>
        <begin position="20"/>
        <end position="37"/>
    </location>
</feature>
<reference evidence="3" key="1">
    <citation type="submission" date="2018-11" db="EMBL/GenBank/DDBJ databases">
        <title>Complete genome sequence of Paenibacillus sp. ML311-T8.</title>
        <authorList>
            <person name="Nam Y.-D."/>
            <person name="Kang J."/>
            <person name="Chung W.-H."/>
            <person name="Park Y.S."/>
        </authorList>
    </citation>
    <scope>NUCLEOTIDE SEQUENCE [LARGE SCALE GENOMIC DNA]</scope>
    <source>
        <strain evidence="3">ML311-T8</strain>
    </source>
</reference>
<dbReference type="KEGG" id="ppsc:EHS13_28370"/>
<feature type="transmembrane region" description="Helical" evidence="1">
    <location>
        <begin position="152"/>
        <end position="173"/>
    </location>
</feature>
<feature type="transmembrane region" description="Helical" evidence="1">
    <location>
        <begin position="209"/>
        <end position="226"/>
    </location>
</feature>
<gene>
    <name evidence="2" type="ORF">EHS13_28370</name>
</gene>
<dbReference type="Pfam" id="PF12679">
    <property type="entry name" value="ABC2_membrane_2"/>
    <property type="match status" value="1"/>
</dbReference>
<dbReference type="PANTHER" id="PTHR37305:SF1">
    <property type="entry name" value="MEMBRANE PROTEIN"/>
    <property type="match status" value="1"/>
</dbReference>
<organism evidence="2 3">
    <name type="scientific">Paenibacillus psychroresistens</name>
    <dbReference type="NCBI Taxonomy" id="1778678"/>
    <lineage>
        <taxon>Bacteria</taxon>
        <taxon>Bacillati</taxon>
        <taxon>Bacillota</taxon>
        <taxon>Bacilli</taxon>
        <taxon>Bacillales</taxon>
        <taxon>Paenibacillaceae</taxon>
        <taxon>Paenibacillus</taxon>
    </lineage>
</organism>
<keyword evidence="1" id="KW-1133">Transmembrane helix</keyword>
<feature type="transmembrane region" description="Helical" evidence="1">
    <location>
        <begin position="285"/>
        <end position="307"/>
    </location>
</feature>
<name>A0A6B8RSI5_9BACL</name>
<sequence>MLNLLRNENMKIYRRLRTWMLILLLIALTSTLLIIIHNETPALKDGNWKAEVQEQIADGKSALQSDKNLPEDIKADITDDIKENEYRLSNNLPPSDRSVWGGVLNAANLIIIVTIFTVVIAADSVAGEFGGGTIKLLLIRPASRSKILLSKYISILIFSVLLLGVLFGSSFLLSGFMEGFKDIGVSHIYTDNEHVIHQVSIIGHVIQTYGYNCVDLIMIVTMAFMLSTVFRSSSLAIGISLGLLFVGSGIDELISRYSWSKYYLFTNTDLSQYLNDSPRVEGMTLQFSIAVLVVYFLVFNLLSWSLFKKRDVAA</sequence>
<proteinExistence type="predicted"/>
<evidence type="ECO:0000256" key="1">
    <source>
        <dbReference type="SAM" id="Phobius"/>
    </source>
</evidence>
<evidence type="ECO:0000313" key="2">
    <source>
        <dbReference type="EMBL" id="QGQ98515.1"/>
    </source>
</evidence>
<protein>
    <submittedName>
        <fullName evidence="2">ABC transporter permease</fullName>
    </submittedName>
</protein>
<dbReference type="Proteomes" id="UP000426246">
    <property type="component" value="Chromosome"/>
</dbReference>
<dbReference type="GO" id="GO:0005886">
    <property type="term" value="C:plasma membrane"/>
    <property type="evidence" value="ECO:0007669"/>
    <property type="project" value="UniProtKB-SubCell"/>
</dbReference>
<dbReference type="EMBL" id="CP034235">
    <property type="protein sequence ID" value="QGQ98515.1"/>
    <property type="molecule type" value="Genomic_DNA"/>
</dbReference>
<keyword evidence="3" id="KW-1185">Reference proteome</keyword>
<keyword evidence="1" id="KW-0812">Transmembrane</keyword>
<dbReference type="AlphaFoldDB" id="A0A6B8RSI5"/>